<keyword evidence="2" id="KW-1185">Reference proteome</keyword>
<reference evidence="1 2" key="1">
    <citation type="journal article" date="2013" name="Genome Announc.">
        <title>Draft Genome Sequence of the Psychrophilic and Alkaliphilic Rhodonellum psychrophilum Strain GCM71T.</title>
        <authorList>
            <person name="Hauptmann A.L."/>
            <person name="Glaring M.A."/>
            <person name="Hallin P.F."/>
            <person name="Prieme A."/>
            <person name="Stougaard P."/>
        </authorList>
    </citation>
    <scope>NUCLEOTIDE SEQUENCE [LARGE SCALE GENOMIC DNA]</scope>
    <source>
        <strain evidence="1 2">GCM71</strain>
    </source>
</reference>
<accession>U5C2R8</accession>
<evidence type="ECO:0000313" key="1">
    <source>
        <dbReference type="EMBL" id="ERM82472.1"/>
    </source>
</evidence>
<organism evidence="1 2">
    <name type="scientific">Rhodonellum psychrophilum GCM71 = DSM 17998</name>
    <dbReference type="NCBI Taxonomy" id="1123057"/>
    <lineage>
        <taxon>Bacteria</taxon>
        <taxon>Pseudomonadati</taxon>
        <taxon>Bacteroidota</taxon>
        <taxon>Cytophagia</taxon>
        <taxon>Cytophagales</taxon>
        <taxon>Cytophagaceae</taxon>
        <taxon>Rhodonellum</taxon>
    </lineage>
</organism>
<proteinExistence type="predicted"/>
<evidence type="ECO:0000313" key="2">
    <source>
        <dbReference type="Proteomes" id="UP000016843"/>
    </source>
</evidence>
<dbReference type="EMBL" id="AWXR01000026">
    <property type="protein sequence ID" value="ERM82472.1"/>
    <property type="molecule type" value="Genomic_DNA"/>
</dbReference>
<dbReference type="Proteomes" id="UP000016843">
    <property type="component" value="Unassembled WGS sequence"/>
</dbReference>
<protein>
    <submittedName>
        <fullName evidence="1">Uncharacterized protein</fullName>
    </submittedName>
</protein>
<sequence>MHGKNEEQSGNFGSEFIQVNSARVSIPNSIAA</sequence>
<gene>
    <name evidence="1" type="ORF">P872_17760</name>
</gene>
<name>U5C2R8_9BACT</name>
<dbReference type="AlphaFoldDB" id="U5C2R8"/>
<comment type="caution">
    <text evidence="1">The sequence shown here is derived from an EMBL/GenBank/DDBJ whole genome shotgun (WGS) entry which is preliminary data.</text>
</comment>